<feature type="domain" description="Azaphilone pigments biosynthesis cluster protein L N-terminal" evidence="2">
    <location>
        <begin position="5"/>
        <end position="137"/>
    </location>
</feature>
<feature type="coiled-coil region" evidence="1">
    <location>
        <begin position="25"/>
        <end position="59"/>
    </location>
</feature>
<dbReference type="Pfam" id="PF17111">
    <property type="entry name" value="PigL_N"/>
    <property type="match status" value="1"/>
</dbReference>
<protein>
    <recommendedName>
        <fullName evidence="2">Azaphilone pigments biosynthesis cluster protein L N-terminal domain-containing protein</fullName>
    </recommendedName>
</protein>
<evidence type="ECO:0000313" key="3">
    <source>
        <dbReference type="EMBL" id="KAH0559461.1"/>
    </source>
</evidence>
<keyword evidence="1" id="KW-0175">Coiled coil</keyword>
<gene>
    <name evidence="3" type="ORF">GP486_004023</name>
</gene>
<dbReference type="AlphaFoldDB" id="A0A9P8LC06"/>
<reference evidence="3" key="1">
    <citation type="submission" date="2021-03" db="EMBL/GenBank/DDBJ databases">
        <title>Comparative genomics and phylogenomic investigation of the class Geoglossomycetes provide insights into ecological specialization and systematics.</title>
        <authorList>
            <person name="Melie T."/>
            <person name="Pirro S."/>
            <person name="Miller A.N."/>
            <person name="Quandt A."/>
        </authorList>
    </citation>
    <scope>NUCLEOTIDE SEQUENCE</scope>
    <source>
        <strain evidence="3">CAQ_001_2017</strain>
    </source>
</reference>
<dbReference type="InterPro" id="IPR031348">
    <property type="entry name" value="PigL_N"/>
</dbReference>
<organism evidence="3 4">
    <name type="scientific">Trichoglossum hirsutum</name>
    <dbReference type="NCBI Taxonomy" id="265104"/>
    <lineage>
        <taxon>Eukaryota</taxon>
        <taxon>Fungi</taxon>
        <taxon>Dikarya</taxon>
        <taxon>Ascomycota</taxon>
        <taxon>Pezizomycotina</taxon>
        <taxon>Geoglossomycetes</taxon>
        <taxon>Geoglossales</taxon>
        <taxon>Geoglossaceae</taxon>
        <taxon>Trichoglossum</taxon>
    </lineage>
</organism>
<keyword evidence="4" id="KW-1185">Reference proteome</keyword>
<dbReference type="EMBL" id="JAGHQM010000591">
    <property type="protein sequence ID" value="KAH0559461.1"/>
    <property type="molecule type" value="Genomic_DNA"/>
</dbReference>
<evidence type="ECO:0000256" key="1">
    <source>
        <dbReference type="SAM" id="Coils"/>
    </source>
</evidence>
<accession>A0A9P8LC06</accession>
<proteinExistence type="predicted"/>
<sequence length="141" mass="15487">MAAGIAEAASIIAVIQISDRVLSLCSEYASAIKNAKRDIERLANEVKAFLDVLKRVEKMAKGLDASKLLASEPVSKAIEECSSELSGLIVRLDPGTGRRTMSRVGVRALKWPFTRKDLNKIIESLERHKGIINMALHVDQM</sequence>
<dbReference type="Proteomes" id="UP000750711">
    <property type="component" value="Unassembled WGS sequence"/>
</dbReference>
<evidence type="ECO:0000313" key="4">
    <source>
        <dbReference type="Proteomes" id="UP000750711"/>
    </source>
</evidence>
<evidence type="ECO:0000259" key="2">
    <source>
        <dbReference type="Pfam" id="PF17111"/>
    </source>
</evidence>
<comment type="caution">
    <text evidence="3">The sequence shown here is derived from an EMBL/GenBank/DDBJ whole genome shotgun (WGS) entry which is preliminary data.</text>
</comment>
<name>A0A9P8LC06_9PEZI</name>